<dbReference type="PANTHER" id="PTHR42847">
    <property type="entry name" value="ALKANESULFONATE MONOOXYGENASE"/>
    <property type="match status" value="1"/>
</dbReference>
<evidence type="ECO:0000256" key="1">
    <source>
        <dbReference type="ARBA" id="ARBA00022630"/>
    </source>
</evidence>
<keyword evidence="2" id="KW-0288">FMN</keyword>
<dbReference type="InterPro" id="IPR036661">
    <property type="entry name" value="Luciferase-like_sf"/>
</dbReference>
<dbReference type="SUPFAM" id="SSF51679">
    <property type="entry name" value="Bacterial luciferase-like"/>
    <property type="match status" value="1"/>
</dbReference>
<dbReference type="InterPro" id="IPR050172">
    <property type="entry name" value="SsuD_RutA_monooxygenase"/>
</dbReference>
<evidence type="ECO:0000256" key="2">
    <source>
        <dbReference type="ARBA" id="ARBA00022643"/>
    </source>
</evidence>
<proteinExistence type="predicted"/>
<accession>A0A939PA37</accession>
<dbReference type="Proteomes" id="UP000669179">
    <property type="component" value="Unassembled WGS sequence"/>
</dbReference>
<keyword evidence="4" id="KW-0503">Monooxygenase</keyword>
<organism evidence="6 7">
    <name type="scientific">Actinomadura barringtoniae</name>
    <dbReference type="NCBI Taxonomy" id="1427535"/>
    <lineage>
        <taxon>Bacteria</taxon>
        <taxon>Bacillati</taxon>
        <taxon>Actinomycetota</taxon>
        <taxon>Actinomycetes</taxon>
        <taxon>Streptosporangiales</taxon>
        <taxon>Thermomonosporaceae</taxon>
        <taxon>Actinomadura</taxon>
    </lineage>
</organism>
<protein>
    <submittedName>
        <fullName evidence="6">TIGR03621 family F420-dependent LLM class oxidoreductase</fullName>
    </submittedName>
</protein>
<feature type="domain" description="Luciferase-like" evidence="5">
    <location>
        <begin position="24"/>
        <end position="196"/>
    </location>
</feature>
<dbReference type="AlphaFoldDB" id="A0A939PA37"/>
<dbReference type="InterPro" id="IPR011251">
    <property type="entry name" value="Luciferase-like_dom"/>
</dbReference>
<keyword evidence="7" id="KW-1185">Reference proteome</keyword>
<dbReference type="InterPro" id="IPR019923">
    <property type="entry name" value="Lucif-like_OxRdtase_MSMEG_2516"/>
</dbReference>
<sequence>MSEFRFSLNLFGISLKDGDVFKEKCREAERQGFDAVYAPDHLGEVAPFPALVAAAAATERLRVGTLVLNSAFWNPHLLAREVATTDLLTGGRLEVGIGAGYSKWEFDEASIGFEPFGKRVDRLTETLTVMEKLFGGEGYEARRPLRENMGLPDIAPVQRQGFGGYGPPLLVGGTGDRMMRLAAEHADIVGITGLFQVKGRPPGTLQIGTAADADDRVRFVREHAGDRVDRIEWNILVAAVVVTGDRRAGAEQVKAQFGLDLSVDDILETPFVLIGTVDQIAENVRANRERFGFTHLTVNGLFSDSFVPVIEALR</sequence>
<gene>
    <name evidence="6" type="ORF">J4573_16680</name>
</gene>
<evidence type="ECO:0000256" key="3">
    <source>
        <dbReference type="ARBA" id="ARBA00023002"/>
    </source>
</evidence>
<dbReference type="EMBL" id="JAGEOJ010000006">
    <property type="protein sequence ID" value="MBO2448740.1"/>
    <property type="molecule type" value="Genomic_DNA"/>
</dbReference>
<dbReference type="GO" id="GO:0008726">
    <property type="term" value="F:alkanesulfonate monooxygenase activity"/>
    <property type="evidence" value="ECO:0007669"/>
    <property type="project" value="TreeGrafter"/>
</dbReference>
<evidence type="ECO:0000313" key="7">
    <source>
        <dbReference type="Proteomes" id="UP000669179"/>
    </source>
</evidence>
<keyword evidence="1" id="KW-0285">Flavoprotein</keyword>
<name>A0A939PA37_9ACTN</name>
<dbReference type="GO" id="GO:0046306">
    <property type="term" value="P:alkanesulfonate catabolic process"/>
    <property type="evidence" value="ECO:0007669"/>
    <property type="project" value="TreeGrafter"/>
</dbReference>
<dbReference type="PANTHER" id="PTHR42847:SF4">
    <property type="entry name" value="ALKANESULFONATE MONOOXYGENASE-RELATED"/>
    <property type="match status" value="1"/>
</dbReference>
<dbReference type="NCBIfam" id="TIGR03621">
    <property type="entry name" value="F420_MSMEG_2516"/>
    <property type="match status" value="1"/>
</dbReference>
<dbReference type="Pfam" id="PF00296">
    <property type="entry name" value="Bac_luciferase"/>
    <property type="match status" value="1"/>
</dbReference>
<keyword evidence="3" id="KW-0560">Oxidoreductase</keyword>
<comment type="caution">
    <text evidence="6">The sequence shown here is derived from an EMBL/GenBank/DDBJ whole genome shotgun (WGS) entry which is preliminary data.</text>
</comment>
<evidence type="ECO:0000259" key="5">
    <source>
        <dbReference type="Pfam" id="PF00296"/>
    </source>
</evidence>
<reference evidence="6" key="1">
    <citation type="submission" date="2021-03" db="EMBL/GenBank/DDBJ databases">
        <authorList>
            <person name="Kanchanasin P."/>
            <person name="Saeng-In P."/>
            <person name="Phongsopitanun W."/>
            <person name="Yuki M."/>
            <person name="Kudo T."/>
            <person name="Ohkuma M."/>
            <person name="Tanasupawat S."/>
        </authorList>
    </citation>
    <scope>NUCLEOTIDE SEQUENCE</scope>
    <source>
        <strain evidence="6">GKU 128</strain>
    </source>
</reference>
<dbReference type="Gene3D" id="3.20.20.30">
    <property type="entry name" value="Luciferase-like domain"/>
    <property type="match status" value="1"/>
</dbReference>
<evidence type="ECO:0000313" key="6">
    <source>
        <dbReference type="EMBL" id="MBO2448740.1"/>
    </source>
</evidence>
<evidence type="ECO:0000256" key="4">
    <source>
        <dbReference type="ARBA" id="ARBA00023033"/>
    </source>
</evidence>